<keyword evidence="2" id="KW-1185">Reference proteome</keyword>
<evidence type="ECO:0000256" key="1">
    <source>
        <dbReference type="SAM" id="MobiDB-lite"/>
    </source>
</evidence>
<feature type="region of interest" description="Disordered" evidence="1">
    <location>
        <begin position="125"/>
        <end position="183"/>
    </location>
</feature>
<feature type="compositionally biased region" description="Polar residues" evidence="1">
    <location>
        <begin position="137"/>
        <end position="153"/>
    </location>
</feature>
<proteinExistence type="predicted"/>
<evidence type="ECO:0000313" key="2">
    <source>
        <dbReference type="Proteomes" id="UP000504635"/>
    </source>
</evidence>
<feature type="compositionally biased region" description="Polar residues" evidence="1">
    <location>
        <begin position="161"/>
        <end position="171"/>
    </location>
</feature>
<name>A0A6J2Y362_SITOR</name>
<dbReference type="AlphaFoldDB" id="A0A6J2Y362"/>
<organism evidence="2 3">
    <name type="scientific">Sitophilus oryzae</name>
    <name type="common">Rice weevil</name>
    <name type="synonym">Curculio oryzae</name>
    <dbReference type="NCBI Taxonomy" id="7048"/>
    <lineage>
        <taxon>Eukaryota</taxon>
        <taxon>Metazoa</taxon>
        <taxon>Ecdysozoa</taxon>
        <taxon>Arthropoda</taxon>
        <taxon>Hexapoda</taxon>
        <taxon>Insecta</taxon>
        <taxon>Pterygota</taxon>
        <taxon>Neoptera</taxon>
        <taxon>Endopterygota</taxon>
        <taxon>Coleoptera</taxon>
        <taxon>Polyphaga</taxon>
        <taxon>Cucujiformia</taxon>
        <taxon>Curculionidae</taxon>
        <taxon>Dryophthorinae</taxon>
        <taxon>Sitophilus</taxon>
    </lineage>
</organism>
<sequence>MAFSKASRFHEQITCTPSPMDYIIPSNFDIVVTKKHISWLKNNPNLGFGDFLKFYNKDLKTLSEKIYHQECSSDSGDTYIVKKKTNTVSNRRIKMAESKAPSFMNRKKIVHCCTSEKPAVNKFQKNSRFSSKRKSICPTQKSIKSANKTSENQLPLEKHSSTSSLNYNADSEGSKSEAKPLSENCNQRKGTFIITKNDDHIESVPKLADKTESLNNELEQASTYSITSSLEIEEMLTKNLFYNESMLEEELKMQLNIYLEAEQAQSSDIEEWFEKSRSEDNEKILNFNALEQHLEETNSVSAENETEFYMSETFIDDDYDSYLNMEKGGERGGIDNESFFELYQSIIEKYTNEVLPAQTEDQGNYQKLALSMEGQKQENSFLATFDMLFGECKNGRRLRTEMEKVVKNAISELKVQFKKEIYRNTEDKLHGLISEIVLLSREADRSTEDMCDVASNTLIAKLESLMN</sequence>
<dbReference type="InParanoid" id="A0A6J2Y362"/>
<evidence type="ECO:0000313" key="3">
    <source>
        <dbReference type="RefSeq" id="XP_030757706.1"/>
    </source>
</evidence>
<protein>
    <submittedName>
        <fullName evidence="3">Uncharacterized protein LOC115883482</fullName>
    </submittedName>
</protein>
<gene>
    <name evidence="3" type="primary">LOC115883482</name>
</gene>
<dbReference type="RefSeq" id="XP_030757706.1">
    <property type="nucleotide sequence ID" value="XM_030901846.1"/>
</dbReference>
<dbReference type="GeneID" id="115883482"/>
<accession>A0A6J2Y362</accession>
<dbReference type="Proteomes" id="UP000504635">
    <property type="component" value="Unplaced"/>
</dbReference>
<reference evidence="3" key="1">
    <citation type="submission" date="2025-08" db="UniProtKB">
        <authorList>
            <consortium name="RefSeq"/>
        </authorList>
    </citation>
    <scope>IDENTIFICATION</scope>
    <source>
        <tissue evidence="3">Gonads</tissue>
    </source>
</reference>
<dbReference type="KEGG" id="soy:115883482"/>